<gene>
    <name evidence="2" type="ORF">UFOVP1046_1</name>
    <name evidence="3" type="ORF">UFOVP1214_11</name>
</gene>
<protein>
    <submittedName>
        <fullName evidence="2">Uncharacterized protein</fullName>
    </submittedName>
</protein>
<keyword evidence="1" id="KW-0472">Membrane</keyword>
<accession>A0A6J5QEQ2</accession>
<keyword evidence="1" id="KW-1133">Transmembrane helix</keyword>
<keyword evidence="1" id="KW-0812">Transmembrane</keyword>
<reference evidence="2" key="1">
    <citation type="submission" date="2020-05" db="EMBL/GenBank/DDBJ databases">
        <authorList>
            <person name="Chiriac C."/>
            <person name="Salcher M."/>
            <person name="Ghai R."/>
            <person name="Kavagutti S V."/>
        </authorList>
    </citation>
    <scope>NUCLEOTIDE SEQUENCE</scope>
</reference>
<proteinExistence type="predicted"/>
<evidence type="ECO:0000256" key="1">
    <source>
        <dbReference type="SAM" id="Phobius"/>
    </source>
</evidence>
<name>A0A6J5QEQ2_9CAUD</name>
<sequence>MTVDPSLVFFACLIGGAIVLAYALGIEVGKDGRHR</sequence>
<evidence type="ECO:0000313" key="2">
    <source>
        <dbReference type="EMBL" id="CAB4179991.1"/>
    </source>
</evidence>
<dbReference type="EMBL" id="LR796997">
    <property type="protein sequence ID" value="CAB4179991.1"/>
    <property type="molecule type" value="Genomic_DNA"/>
</dbReference>
<evidence type="ECO:0000313" key="3">
    <source>
        <dbReference type="EMBL" id="CAB4190988.1"/>
    </source>
</evidence>
<dbReference type="EMBL" id="LR797162">
    <property type="protein sequence ID" value="CAB4190988.1"/>
    <property type="molecule type" value="Genomic_DNA"/>
</dbReference>
<organism evidence="2">
    <name type="scientific">uncultured Caudovirales phage</name>
    <dbReference type="NCBI Taxonomy" id="2100421"/>
    <lineage>
        <taxon>Viruses</taxon>
        <taxon>Duplodnaviria</taxon>
        <taxon>Heunggongvirae</taxon>
        <taxon>Uroviricota</taxon>
        <taxon>Caudoviricetes</taxon>
        <taxon>Peduoviridae</taxon>
        <taxon>Maltschvirus</taxon>
        <taxon>Maltschvirus maltsch</taxon>
    </lineage>
</organism>
<feature type="transmembrane region" description="Helical" evidence="1">
    <location>
        <begin position="6"/>
        <end position="25"/>
    </location>
</feature>